<dbReference type="EMBL" id="CAKKLH010000052">
    <property type="protein sequence ID" value="CAH0101125.1"/>
    <property type="molecule type" value="Genomic_DNA"/>
</dbReference>
<dbReference type="AlphaFoldDB" id="A0A8J2REH6"/>
<organism evidence="1 2">
    <name type="scientific">Daphnia galeata</name>
    <dbReference type="NCBI Taxonomy" id="27404"/>
    <lineage>
        <taxon>Eukaryota</taxon>
        <taxon>Metazoa</taxon>
        <taxon>Ecdysozoa</taxon>
        <taxon>Arthropoda</taxon>
        <taxon>Crustacea</taxon>
        <taxon>Branchiopoda</taxon>
        <taxon>Diplostraca</taxon>
        <taxon>Cladocera</taxon>
        <taxon>Anomopoda</taxon>
        <taxon>Daphniidae</taxon>
        <taxon>Daphnia</taxon>
    </lineage>
</organism>
<protein>
    <submittedName>
        <fullName evidence="1">Uncharacterized protein</fullName>
    </submittedName>
</protein>
<accession>A0A8J2REH6</accession>
<reference evidence="1" key="1">
    <citation type="submission" date="2021-11" db="EMBL/GenBank/DDBJ databases">
        <authorList>
            <person name="Schell T."/>
        </authorList>
    </citation>
    <scope>NUCLEOTIDE SEQUENCE</scope>
    <source>
        <strain evidence="1">M5</strain>
    </source>
</reference>
<dbReference type="OrthoDB" id="7549404at2759"/>
<sequence length="239" mass="27736">MEEEEYLGYQVYYRKNKTDSSDYLPLLCILFYLRDHFTKVSLQHHLKILMVATKTSIRKLTSLHNLLSKYSHLKTTIIKTFVCNKNQQALRMILKLAAMLTLAEITEDYKKSINTDGAQNFKSSNFGIWPLMGIINETSNKKTPRDTLLEQAIEELNKLQKHGIEVNGIIYKVRVLIISTYTTRPLVRNTTQFNGEFVCDFCFILVSECKKEKGVARYIRSQIPTQPSSQDPWNSTKRI</sequence>
<evidence type="ECO:0000313" key="1">
    <source>
        <dbReference type="EMBL" id="CAH0101125.1"/>
    </source>
</evidence>
<keyword evidence="2" id="KW-1185">Reference proteome</keyword>
<name>A0A8J2REH6_9CRUS</name>
<proteinExistence type="predicted"/>
<dbReference type="Proteomes" id="UP000789390">
    <property type="component" value="Unassembled WGS sequence"/>
</dbReference>
<gene>
    <name evidence="1" type="ORF">DGAL_LOCUS3426</name>
</gene>
<comment type="caution">
    <text evidence="1">The sequence shown here is derived from an EMBL/GenBank/DDBJ whole genome shotgun (WGS) entry which is preliminary data.</text>
</comment>
<evidence type="ECO:0000313" key="2">
    <source>
        <dbReference type="Proteomes" id="UP000789390"/>
    </source>
</evidence>